<name>A0A2S4KRV9_9HYPO</name>
<organism evidence="1 2">
    <name type="scientific">Tolypocladium paradoxum</name>
    <dbReference type="NCBI Taxonomy" id="94208"/>
    <lineage>
        <taxon>Eukaryota</taxon>
        <taxon>Fungi</taxon>
        <taxon>Dikarya</taxon>
        <taxon>Ascomycota</taxon>
        <taxon>Pezizomycotina</taxon>
        <taxon>Sordariomycetes</taxon>
        <taxon>Hypocreomycetidae</taxon>
        <taxon>Hypocreales</taxon>
        <taxon>Ophiocordycipitaceae</taxon>
        <taxon>Tolypocladium</taxon>
    </lineage>
</organism>
<gene>
    <name evidence="1" type="ORF">TPAR_06847</name>
</gene>
<protein>
    <submittedName>
        <fullName evidence="1">Acyltransferase LovD</fullName>
    </submittedName>
</protein>
<dbReference type="OrthoDB" id="428260at2759"/>
<keyword evidence="1" id="KW-0012">Acyltransferase</keyword>
<dbReference type="Proteomes" id="UP000237481">
    <property type="component" value="Unassembled WGS sequence"/>
</dbReference>
<dbReference type="Gene3D" id="3.40.710.10">
    <property type="entry name" value="DD-peptidase/beta-lactamase superfamily"/>
    <property type="match status" value="1"/>
</dbReference>
<proteinExistence type="predicted"/>
<keyword evidence="2" id="KW-1185">Reference proteome</keyword>
<dbReference type="AlphaFoldDB" id="A0A2S4KRV9"/>
<evidence type="ECO:0000313" key="1">
    <source>
        <dbReference type="EMBL" id="POR32911.1"/>
    </source>
</evidence>
<keyword evidence="1" id="KW-0808">Transferase</keyword>
<dbReference type="SUPFAM" id="SSF56601">
    <property type="entry name" value="beta-lactamase/transpeptidase-like"/>
    <property type="match status" value="1"/>
</dbReference>
<sequence length="99" mass="10591">MDTLNAISQAHVAQGADTTDNLLGAAFVVANKHGVHPRSPHHVHRAARRIGFDADSKPFAGDAFTWVASMTKLITATCLMQLVEPGDVALDEDDTRARA</sequence>
<dbReference type="STRING" id="94208.A0A2S4KRV9"/>
<comment type="caution">
    <text evidence="1">The sequence shown here is derived from an EMBL/GenBank/DDBJ whole genome shotgun (WGS) entry which is preliminary data.</text>
</comment>
<reference evidence="1 2" key="1">
    <citation type="submission" date="2018-01" db="EMBL/GenBank/DDBJ databases">
        <title>Harnessing the power of phylogenomics to disentangle the directionality and signatures of interkingdom host jumping in the parasitic fungal genus Tolypocladium.</title>
        <authorList>
            <person name="Quandt C.A."/>
            <person name="Patterson W."/>
            <person name="Spatafora J.W."/>
        </authorList>
    </citation>
    <scope>NUCLEOTIDE SEQUENCE [LARGE SCALE GENOMIC DNA]</scope>
    <source>
        <strain evidence="1 2">NRBC 100945</strain>
    </source>
</reference>
<dbReference type="GO" id="GO:0016746">
    <property type="term" value="F:acyltransferase activity"/>
    <property type="evidence" value="ECO:0007669"/>
    <property type="project" value="UniProtKB-KW"/>
</dbReference>
<evidence type="ECO:0000313" key="2">
    <source>
        <dbReference type="Proteomes" id="UP000237481"/>
    </source>
</evidence>
<accession>A0A2S4KRV9</accession>
<dbReference type="InterPro" id="IPR012338">
    <property type="entry name" value="Beta-lactam/transpept-like"/>
</dbReference>
<dbReference type="EMBL" id="PKSG01000772">
    <property type="protein sequence ID" value="POR32911.1"/>
    <property type="molecule type" value="Genomic_DNA"/>
</dbReference>